<evidence type="ECO:0000313" key="4">
    <source>
        <dbReference type="Proteomes" id="UP001163823"/>
    </source>
</evidence>
<dbReference type="InterPro" id="IPR001810">
    <property type="entry name" value="F-box_dom"/>
</dbReference>
<gene>
    <name evidence="3" type="ORF">O6P43_023283</name>
</gene>
<dbReference type="KEGG" id="qsa:O6P43_023283"/>
<evidence type="ECO:0000313" key="3">
    <source>
        <dbReference type="EMBL" id="KAJ7956910.1"/>
    </source>
</evidence>
<dbReference type="PANTHER" id="PTHR24414">
    <property type="entry name" value="F-BOX/KELCH-REPEAT PROTEIN SKIP4"/>
    <property type="match status" value="1"/>
</dbReference>
<dbReference type="InterPro" id="IPR015915">
    <property type="entry name" value="Kelch-typ_b-propeller"/>
</dbReference>
<dbReference type="InterPro" id="IPR050354">
    <property type="entry name" value="F-box/kelch-repeat_ARATH"/>
</dbReference>
<evidence type="ECO:0000256" key="1">
    <source>
        <dbReference type="SAM" id="MobiDB-lite"/>
    </source>
</evidence>
<feature type="compositionally biased region" description="Pro residues" evidence="1">
    <location>
        <begin position="7"/>
        <end position="21"/>
    </location>
</feature>
<evidence type="ECO:0000259" key="2">
    <source>
        <dbReference type="SMART" id="SM00256"/>
    </source>
</evidence>
<dbReference type="Pfam" id="PF00646">
    <property type="entry name" value="F-box"/>
    <property type="match status" value="1"/>
</dbReference>
<dbReference type="AlphaFoldDB" id="A0AAD7PJD0"/>
<dbReference type="SUPFAM" id="SSF117281">
    <property type="entry name" value="Kelch motif"/>
    <property type="match status" value="1"/>
</dbReference>
<dbReference type="Pfam" id="PF25210">
    <property type="entry name" value="Kelch_FKB95"/>
    <property type="match status" value="1"/>
</dbReference>
<dbReference type="Proteomes" id="UP001163823">
    <property type="component" value="Chromosome 9"/>
</dbReference>
<reference evidence="3" key="1">
    <citation type="journal article" date="2023" name="Science">
        <title>Elucidation of the pathway for biosynthesis of saponin adjuvants from the soapbark tree.</title>
        <authorList>
            <person name="Reed J."/>
            <person name="Orme A."/>
            <person name="El-Demerdash A."/>
            <person name="Owen C."/>
            <person name="Martin L.B.B."/>
            <person name="Misra R.C."/>
            <person name="Kikuchi S."/>
            <person name="Rejzek M."/>
            <person name="Martin A.C."/>
            <person name="Harkess A."/>
            <person name="Leebens-Mack J."/>
            <person name="Louveau T."/>
            <person name="Stephenson M.J."/>
            <person name="Osbourn A."/>
        </authorList>
    </citation>
    <scope>NUCLEOTIDE SEQUENCE</scope>
    <source>
        <strain evidence="3">S10</strain>
    </source>
</reference>
<feature type="domain" description="F-box" evidence="2">
    <location>
        <begin position="30"/>
        <end position="70"/>
    </location>
</feature>
<dbReference type="SUPFAM" id="SSF81383">
    <property type="entry name" value="F-box domain"/>
    <property type="match status" value="1"/>
</dbReference>
<dbReference type="InterPro" id="IPR006652">
    <property type="entry name" value="Kelch_1"/>
</dbReference>
<dbReference type="InterPro" id="IPR057499">
    <property type="entry name" value="Kelch_FKB95"/>
</dbReference>
<feature type="region of interest" description="Disordered" evidence="1">
    <location>
        <begin position="1"/>
        <end position="26"/>
    </location>
</feature>
<dbReference type="SMART" id="SM00256">
    <property type="entry name" value="FBOX"/>
    <property type="match status" value="1"/>
</dbReference>
<dbReference type="PANTHER" id="PTHR24414:SF23">
    <property type="entry name" value="F-BOX_KELCH-REPEAT PROTEIN SKIP6"/>
    <property type="match status" value="1"/>
</dbReference>
<keyword evidence="4" id="KW-1185">Reference proteome</keyword>
<dbReference type="Gene3D" id="2.120.10.80">
    <property type="entry name" value="Kelch-type beta propeller"/>
    <property type="match status" value="1"/>
</dbReference>
<organism evidence="3 4">
    <name type="scientific">Quillaja saponaria</name>
    <name type="common">Soap bark tree</name>
    <dbReference type="NCBI Taxonomy" id="32244"/>
    <lineage>
        <taxon>Eukaryota</taxon>
        <taxon>Viridiplantae</taxon>
        <taxon>Streptophyta</taxon>
        <taxon>Embryophyta</taxon>
        <taxon>Tracheophyta</taxon>
        <taxon>Spermatophyta</taxon>
        <taxon>Magnoliopsida</taxon>
        <taxon>eudicotyledons</taxon>
        <taxon>Gunneridae</taxon>
        <taxon>Pentapetalae</taxon>
        <taxon>rosids</taxon>
        <taxon>fabids</taxon>
        <taxon>Fabales</taxon>
        <taxon>Quillajaceae</taxon>
        <taxon>Quillaja</taxon>
    </lineage>
</organism>
<proteinExistence type="predicted"/>
<comment type="caution">
    <text evidence="3">The sequence shown here is derived from an EMBL/GenBank/DDBJ whole genome shotgun (WGS) entry which is preliminary data.</text>
</comment>
<dbReference type="CDD" id="cd22152">
    <property type="entry name" value="F-box_AtAFR-like"/>
    <property type="match status" value="1"/>
</dbReference>
<name>A0AAD7PJD0_QUISA</name>
<dbReference type="SMART" id="SM00612">
    <property type="entry name" value="Kelch"/>
    <property type="match status" value="2"/>
</dbReference>
<dbReference type="EMBL" id="JARAOO010000009">
    <property type="protein sequence ID" value="KAJ7956910.1"/>
    <property type="molecule type" value="Genomic_DNA"/>
</dbReference>
<sequence>MSSSSTSPPPPPPPPPSPAPSPATNLIPSLPDDVALNCLARLPRSHHPVLSVVSKSIRSILSSPIFYNTRSLIQCTQQFLYLTIRSNSSSFLWFTLYQNPLNSDNPNLLVPVPAIPSHFPSVGSAYAVLGSMIYVIGGCINDVPSSHVWVLDCRFNTWKRGPTMRVGREFAAAGVVDEKIYVMGGCIADNWSRSTNWAEFLDPAIGRWDRVPSPVEVREKWMHASAVVEDKVYAMADRGGVVYDPRNMVWESVGSELDLGWRGRASVVDGILYCYDYLGNIKGFDVKEGAWKELKGLEKGLPRFLYGATMANVGGKLVVVWEGKKNGNGNGKEMEIWCAEIEVKRNGLGELWGKIDWSDKVLSVPNGSSIVHCSAVAL</sequence>
<accession>A0AAD7PJD0</accession>
<dbReference type="InterPro" id="IPR036047">
    <property type="entry name" value="F-box-like_dom_sf"/>
</dbReference>
<protein>
    <submittedName>
        <fullName evidence="3">F-box/kelch-repeat protein</fullName>
    </submittedName>
</protein>